<evidence type="ECO:0000256" key="1">
    <source>
        <dbReference type="SAM" id="MobiDB-lite"/>
    </source>
</evidence>
<evidence type="ECO:0000313" key="3">
    <source>
        <dbReference type="Proteomes" id="UP000824540"/>
    </source>
</evidence>
<dbReference type="EMBL" id="JAFBMS010000237">
    <property type="protein sequence ID" value="KAG9332627.1"/>
    <property type="molecule type" value="Genomic_DNA"/>
</dbReference>
<accession>A0A8T2N805</accession>
<feature type="region of interest" description="Disordered" evidence="1">
    <location>
        <begin position="290"/>
        <end position="309"/>
    </location>
</feature>
<gene>
    <name evidence="2" type="ORF">JZ751_014725</name>
</gene>
<evidence type="ECO:0000313" key="2">
    <source>
        <dbReference type="EMBL" id="KAG9332627.1"/>
    </source>
</evidence>
<reference evidence="2" key="1">
    <citation type="thesis" date="2021" institute="BYU ScholarsArchive" country="Provo, UT, USA">
        <title>Applications of and Algorithms for Genome Assembly and Genomic Analyses with an Emphasis on Marine Teleosts.</title>
        <authorList>
            <person name="Pickett B.D."/>
        </authorList>
    </citation>
    <scope>NUCLEOTIDE SEQUENCE</scope>
    <source>
        <strain evidence="2">HI-2016</strain>
    </source>
</reference>
<organism evidence="2 3">
    <name type="scientific">Albula glossodonta</name>
    <name type="common">roundjaw bonefish</name>
    <dbReference type="NCBI Taxonomy" id="121402"/>
    <lineage>
        <taxon>Eukaryota</taxon>
        <taxon>Metazoa</taxon>
        <taxon>Chordata</taxon>
        <taxon>Craniata</taxon>
        <taxon>Vertebrata</taxon>
        <taxon>Euteleostomi</taxon>
        <taxon>Actinopterygii</taxon>
        <taxon>Neopterygii</taxon>
        <taxon>Teleostei</taxon>
        <taxon>Albuliformes</taxon>
        <taxon>Albulidae</taxon>
        <taxon>Albula</taxon>
    </lineage>
</organism>
<comment type="caution">
    <text evidence="2">The sequence shown here is derived from an EMBL/GenBank/DDBJ whole genome shotgun (WGS) entry which is preliminary data.</text>
</comment>
<feature type="compositionally biased region" description="Polar residues" evidence="1">
    <location>
        <begin position="291"/>
        <end position="309"/>
    </location>
</feature>
<protein>
    <submittedName>
        <fullName evidence="2">Uncharacterized protein</fullName>
    </submittedName>
</protein>
<proteinExistence type="predicted"/>
<dbReference type="AlphaFoldDB" id="A0A8T2N805"/>
<sequence>MKLQCDWRLIRAGVGMGSDVFRVSVGMGSDVFRVGVGMGSDVFRVGVGMEADVFRVGVGMEADVFRIGVGMEADVFRVGVGVEADVFRVGVGVEADVFRVGVGVEADVFRVGVGMEADVFWEVSQQTAHDSLVADDQHVLLALKFHDDWFQPLDQVSDVLLLDEVAQTPGELRQDTTEKHNFLDQAYKPSRRGTCDLPYKHNHPVDGAGRDVDVHEVVHNAALDVVQNPVHQVPPAHVHDFDIVTAPVYSRKNCDRTCPLRQRFSPCRPAPAHHDFLLKRENKEIVEGSLKDTQPPWSSDYSTGLQIQNPERQDIAQLIQLGPE</sequence>
<dbReference type="OrthoDB" id="7472954at2759"/>
<dbReference type="Proteomes" id="UP000824540">
    <property type="component" value="Unassembled WGS sequence"/>
</dbReference>
<name>A0A8T2N805_9TELE</name>
<keyword evidence="3" id="KW-1185">Reference proteome</keyword>